<accession>A0A5S5CT36</accession>
<dbReference type="AlphaFoldDB" id="A0A5S5CT36"/>
<comment type="caution">
    <text evidence="1">The sequence shown here is derived from an EMBL/GenBank/DDBJ whole genome shotgun (WGS) entry which is preliminary data.</text>
</comment>
<sequence length="153" mass="16558">MTAGLAWLLRTDGHHGLGPTVLGGLLGHLGIAGSGLEVGVRVVLEGQRDETRADLVVYGGDWTIVVEAKTFAVEQDRQLDRLHAHWRNEPAPCFVFLTRGPQLQTTAEDSRGQWRALTWAQVADIARAAATSMPGAAPGVHDYIATLEAYHRV</sequence>
<evidence type="ECO:0000313" key="1">
    <source>
        <dbReference type="EMBL" id="TYP86910.1"/>
    </source>
</evidence>
<dbReference type="EMBL" id="VNHW01000008">
    <property type="protein sequence ID" value="TYP86910.1"/>
    <property type="molecule type" value="Genomic_DNA"/>
</dbReference>
<protein>
    <submittedName>
        <fullName evidence="1">PD-(D/E)XK nuclease superfamily protein</fullName>
    </submittedName>
</protein>
<evidence type="ECO:0000313" key="2">
    <source>
        <dbReference type="Proteomes" id="UP000322499"/>
    </source>
</evidence>
<gene>
    <name evidence="1" type="ORF">BD833_108196</name>
</gene>
<reference evidence="1 2" key="1">
    <citation type="submission" date="2019-07" db="EMBL/GenBank/DDBJ databases">
        <title>Genomic Encyclopedia of Archaeal and Bacterial Type Strains, Phase II (KMG-II): from individual species to whole genera.</title>
        <authorList>
            <person name="Goeker M."/>
        </authorList>
    </citation>
    <scope>NUCLEOTIDE SEQUENCE [LARGE SCALE GENOMIC DNA]</scope>
    <source>
        <strain evidence="1 2">DSM 46842</strain>
    </source>
</reference>
<dbReference type="Proteomes" id="UP000322499">
    <property type="component" value="Unassembled WGS sequence"/>
</dbReference>
<keyword evidence="2" id="KW-1185">Reference proteome</keyword>
<organism evidence="1 2">
    <name type="scientific">Blastococcus xanthinilyticus</name>
    <dbReference type="NCBI Taxonomy" id="1564164"/>
    <lineage>
        <taxon>Bacteria</taxon>
        <taxon>Bacillati</taxon>
        <taxon>Actinomycetota</taxon>
        <taxon>Actinomycetes</taxon>
        <taxon>Geodermatophilales</taxon>
        <taxon>Geodermatophilaceae</taxon>
        <taxon>Blastococcus</taxon>
    </lineage>
</organism>
<proteinExistence type="predicted"/>
<name>A0A5S5CT36_9ACTN</name>